<proteinExistence type="predicted"/>
<organism evidence="6 7">
    <name type="scientific">Candidatus Nesterenkonia stercoripullorum</name>
    <dbReference type="NCBI Taxonomy" id="2838701"/>
    <lineage>
        <taxon>Bacteria</taxon>
        <taxon>Bacillati</taxon>
        <taxon>Actinomycetota</taxon>
        <taxon>Actinomycetes</taxon>
        <taxon>Micrococcales</taxon>
        <taxon>Micrococcaceae</taxon>
        <taxon>Nesterenkonia</taxon>
    </lineage>
</organism>
<reference evidence="6" key="2">
    <citation type="submission" date="2021-04" db="EMBL/GenBank/DDBJ databases">
        <authorList>
            <person name="Gilroy R."/>
        </authorList>
    </citation>
    <scope>NUCLEOTIDE SEQUENCE</scope>
    <source>
        <strain evidence="6">ChiHejej3B27-3195</strain>
    </source>
</reference>
<evidence type="ECO:0000256" key="2">
    <source>
        <dbReference type="ARBA" id="ARBA00022723"/>
    </source>
</evidence>
<dbReference type="Gene3D" id="3.40.50.1010">
    <property type="entry name" value="5'-nuclease"/>
    <property type="match status" value="1"/>
</dbReference>
<accession>A0A9D1USC9</accession>
<dbReference type="EMBL" id="DXGD01000140">
    <property type="protein sequence ID" value="HIW99266.1"/>
    <property type="molecule type" value="Genomic_DNA"/>
</dbReference>
<reference evidence="6" key="1">
    <citation type="journal article" date="2021" name="PeerJ">
        <title>Extensive microbial diversity within the chicken gut microbiome revealed by metagenomics and culture.</title>
        <authorList>
            <person name="Gilroy R."/>
            <person name="Ravi A."/>
            <person name="Getino M."/>
            <person name="Pursley I."/>
            <person name="Horton D.L."/>
            <person name="Alikhan N.F."/>
            <person name="Baker D."/>
            <person name="Gharbi K."/>
            <person name="Hall N."/>
            <person name="Watson M."/>
            <person name="Adriaenssens E.M."/>
            <person name="Foster-Nyarko E."/>
            <person name="Jarju S."/>
            <person name="Secka A."/>
            <person name="Antonio M."/>
            <person name="Oren A."/>
            <person name="Chaudhuri R.R."/>
            <person name="La Ragione R."/>
            <person name="Hildebrand F."/>
            <person name="Pallen M.J."/>
        </authorList>
    </citation>
    <scope>NUCLEOTIDE SEQUENCE</scope>
    <source>
        <strain evidence="6">ChiHejej3B27-3195</strain>
    </source>
</reference>
<evidence type="ECO:0000313" key="7">
    <source>
        <dbReference type="Proteomes" id="UP000824151"/>
    </source>
</evidence>
<keyword evidence="2" id="KW-0479">Metal-binding</keyword>
<evidence type="ECO:0000259" key="5">
    <source>
        <dbReference type="Pfam" id="PF01850"/>
    </source>
</evidence>
<evidence type="ECO:0000256" key="1">
    <source>
        <dbReference type="ARBA" id="ARBA00022722"/>
    </source>
</evidence>
<gene>
    <name evidence="6" type="ORF">H9871_03900</name>
</gene>
<dbReference type="InterPro" id="IPR029060">
    <property type="entry name" value="PIN-like_dom_sf"/>
</dbReference>
<dbReference type="Pfam" id="PF01850">
    <property type="entry name" value="PIN"/>
    <property type="match status" value="1"/>
</dbReference>
<sequence>MGQIKVQYAKTHLSALLAVVERGRGSHHLPRRSAHRPVGGCRESAEARAQHLQRLRVVHVPISEQHALLAGALSWSHRDPFDRMPVAQAMSEALTLITRDTVFSELNGVRVLW</sequence>
<name>A0A9D1USC9_9MICC</name>
<evidence type="ECO:0000256" key="4">
    <source>
        <dbReference type="ARBA" id="ARBA00022842"/>
    </source>
</evidence>
<feature type="domain" description="PIN" evidence="5">
    <location>
        <begin position="43"/>
        <end position="107"/>
    </location>
</feature>
<comment type="caution">
    <text evidence="6">The sequence shown here is derived from an EMBL/GenBank/DDBJ whole genome shotgun (WGS) entry which is preliminary data.</text>
</comment>
<dbReference type="AlphaFoldDB" id="A0A9D1USC9"/>
<protein>
    <submittedName>
        <fullName evidence="6">Type II toxin-antitoxin system VapC family toxin</fullName>
    </submittedName>
</protein>
<dbReference type="Proteomes" id="UP000824151">
    <property type="component" value="Unassembled WGS sequence"/>
</dbReference>
<keyword evidence="4" id="KW-0460">Magnesium</keyword>
<dbReference type="InterPro" id="IPR041705">
    <property type="entry name" value="PIN_Sll0205"/>
</dbReference>
<evidence type="ECO:0000313" key="6">
    <source>
        <dbReference type="EMBL" id="HIW99266.1"/>
    </source>
</evidence>
<keyword evidence="1" id="KW-0540">Nuclease</keyword>
<dbReference type="CDD" id="cd09872">
    <property type="entry name" value="PIN_Sll0205-like"/>
    <property type="match status" value="1"/>
</dbReference>
<dbReference type="GO" id="GO:0004518">
    <property type="term" value="F:nuclease activity"/>
    <property type="evidence" value="ECO:0007669"/>
    <property type="project" value="UniProtKB-KW"/>
</dbReference>
<evidence type="ECO:0000256" key="3">
    <source>
        <dbReference type="ARBA" id="ARBA00022801"/>
    </source>
</evidence>
<dbReference type="GO" id="GO:0016787">
    <property type="term" value="F:hydrolase activity"/>
    <property type="evidence" value="ECO:0007669"/>
    <property type="project" value="UniProtKB-KW"/>
</dbReference>
<dbReference type="InterPro" id="IPR002716">
    <property type="entry name" value="PIN_dom"/>
</dbReference>
<dbReference type="GO" id="GO:0046872">
    <property type="term" value="F:metal ion binding"/>
    <property type="evidence" value="ECO:0007669"/>
    <property type="project" value="UniProtKB-KW"/>
</dbReference>
<dbReference type="SUPFAM" id="SSF88723">
    <property type="entry name" value="PIN domain-like"/>
    <property type="match status" value="1"/>
</dbReference>
<keyword evidence="3" id="KW-0378">Hydrolase</keyword>